<organism evidence="6 7">
    <name type="scientific">Methermicoccus shengliensis</name>
    <dbReference type="NCBI Taxonomy" id="660064"/>
    <lineage>
        <taxon>Archaea</taxon>
        <taxon>Methanobacteriati</taxon>
        <taxon>Methanobacteriota</taxon>
        <taxon>Stenosarchaea group</taxon>
        <taxon>Methanomicrobia</taxon>
        <taxon>Methanosarcinales</taxon>
        <taxon>Methermicoccaceae</taxon>
        <taxon>Methermicoccus</taxon>
    </lineage>
</organism>
<keyword evidence="4" id="KW-0408">Iron</keyword>
<dbReference type="RefSeq" id="WP_042684400.1">
    <property type="nucleotide sequence ID" value="NZ_DUIH01000002.1"/>
</dbReference>
<dbReference type="GO" id="GO:0006879">
    <property type="term" value="P:intracellular iron ion homeostasis"/>
    <property type="evidence" value="ECO:0007669"/>
    <property type="project" value="UniProtKB-KW"/>
</dbReference>
<dbReference type="Proteomes" id="UP000600363">
    <property type="component" value="Unassembled WGS sequence"/>
</dbReference>
<evidence type="ECO:0000256" key="4">
    <source>
        <dbReference type="ARBA" id="ARBA00023004"/>
    </source>
</evidence>
<dbReference type="AlphaFoldDB" id="A0A832RVI9"/>
<keyword evidence="1" id="KW-0409">Iron storage</keyword>
<dbReference type="GO" id="GO:0020037">
    <property type="term" value="F:heme binding"/>
    <property type="evidence" value="ECO:0007669"/>
    <property type="project" value="TreeGrafter"/>
</dbReference>
<dbReference type="GO" id="GO:0005829">
    <property type="term" value="C:cytosol"/>
    <property type="evidence" value="ECO:0007669"/>
    <property type="project" value="TreeGrafter"/>
</dbReference>
<accession>A0A832RVI9</accession>
<dbReference type="InterPro" id="IPR008331">
    <property type="entry name" value="Ferritin_DPS_dom"/>
</dbReference>
<dbReference type="InterPro" id="IPR009078">
    <property type="entry name" value="Ferritin-like_SF"/>
</dbReference>
<name>A0A832RVI9_9EURY</name>
<dbReference type="InterPro" id="IPR009040">
    <property type="entry name" value="Ferritin-like_diiron"/>
</dbReference>
<dbReference type="PIRSF" id="PIRSF002560">
    <property type="entry name" value="Bacterioferritin"/>
    <property type="match status" value="1"/>
</dbReference>
<dbReference type="Pfam" id="PF00210">
    <property type="entry name" value="Ferritin"/>
    <property type="match status" value="1"/>
</dbReference>
<dbReference type="GO" id="GO:0008199">
    <property type="term" value="F:ferric iron binding"/>
    <property type="evidence" value="ECO:0007669"/>
    <property type="project" value="InterPro"/>
</dbReference>
<protein>
    <submittedName>
        <fullName evidence="6">Ferritin</fullName>
    </submittedName>
</protein>
<gene>
    <name evidence="6" type="ORF">HA299_00530</name>
</gene>
<reference evidence="6" key="1">
    <citation type="journal article" date="2020" name="bioRxiv">
        <title>A rank-normalized archaeal taxonomy based on genome phylogeny resolves widespread incomplete and uneven classifications.</title>
        <authorList>
            <person name="Rinke C."/>
            <person name="Chuvochina M."/>
            <person name="Mussig A.J."/>
            <person name="Chaumeil P.-A."/>
            <person name="Waite D.W."/>
            <person name="Whitman W.B."/>
            <person name="Parks D.H."/>
            <person name="Hugenholtz P."/>
        </authorList>
    </citation>
    <scope>NUCLEOTIDE SEQUENCE</scope>
    <source>
        <strain evidence="6">UBA12518</strain>
    </source>
</reference>
<dbReference type="EMBL" id="DUIH01000002">
    <property type="protein sequence ID" value="HIH69101.1"/>
    <property type="molecule type" value="Genomic_DNA"/>
</dbReference>
<dbReference type="Gene3D" id="1.20.1260.10">
    <property type="match status" value="1"/>
</dbReference>
<keyword evidence="2" id="KW-0349">Heme</keyword>
<dbReference type="GO" id="GO:0006826">
    <property type="term" value="P:iron ion transport"/>
    <property type="evidence" value="ECO:0007669"/>
    <property type="project" value="InterPro"/>
</dbReference>
<dbReference type="GO" id="GO:0004322">
    <property type="term" value="F:ferroxidase activity"/>
    <property type="evidence" value="ECO:0007669"/>
    <property type="project" value="TreeGrafter"/>
</dbReference>
<proteinExistence type="predicted"/>
<dbReference type="PRINTS" id="PR00601">
    <property type="entry name" value="BACFERRITIN"/>
</dbReference>
<evidence type="ECO:0000313" key="6">
    <source>
        <dbReference type="EMBL" id="HIH69101.1"/>
    </source>
</evidence>
<evidence type="ECO:0000256" key="1">
    <source>
        <dbReference type="ARBA" id="ARBA00022434"/>
    </source>
</evidence>
<dbReference type="PANTHER" id="PTHR30295:SF0">
    <property type="entry name" value="BACTERIOFERRITIN"/>
    <property type="match status" value="1"/>
</dbReference>
<keyword evidence="3" id="KW-0479">Metal-binding</keyword>
<dbReference type="InterPro" id="IPR002024">
    <property type="entry name" value="Bacterioferritin"/>
</dbReference>
<dbReference type="PROSITE" id="PS50905">
    <property type="entry name" value="FERRITIN_LIKE"/>
    <property type="match status" value="1"/>
</dbReference>
<dbReference type="PANTHER" id="PTHR30295">
    <property type="entry name" value="BACTERIOFERRITIN"/>
    <property type="match status" value="1"/>
</dbReference>
<evidence type="ECO:0000259" key="5">
    <source>
        <dbReference type="PROSITE" id="PS50905"/>
    </source>
</evidence>
<comment type="caution">
    <text evidence="6">The sequence shown here is derived from an EMBL/GenBank/DDBJ whole genome shotgun (WGS) entry which is preliminary data.</text>
</comment>
<evidence type="ECO:0000256" key="3">
    <source>
        <dbReference type="ARBA" id="ARBA00022723"/>
    </source>
</evidence>
<dbReference type="SUPFAM" id="SSF47240">
    <property type="entry name" value="Ferritin-like"/>
    <property type="match status" value="1"/>
</dbReference>
<feature type="domain" description="Ferritin-like diiron" evidence="5">
    <location>
        <begin position="1"/>
        <end position="139"/>
    </location>
</feature>
<dbReference type="InterPro" id="IPR012347">
    <property type="entry name" value="Ferritin-like"/>
</dbReference>
<sequence>MSRQELIDALNSDRADELAAIIQYMGHHYEAEGMEALPIMDMVRQIAIDEMRHAEMLAERIVMLGGTPTQTPSEIHRGGDLRKMMEDDLAAESRAIENYRKHIKLADQEGDTTTRRMLEEILADEEMHADQFRTVLGSK</sequence>
<evidence type="ECO:0000313" key="7">
    <source>
        <dbReference type="Proteomes" id="UP000600363"/>
    </source>
</evidence>
<evidence type="ECO:0000256" key="2">
    <source>
        <dbReference type="ARBA" id="ARBA00022617"/>
    </source>
</evidence>